<comment type="pathway">
    <text evidence="2">Cofactor biosynthesis; ubiquinone biosynthesis.</text>
</comment>
<comment type="similarity">
    <text evidence="3">Belongs to the UbiH/COQ6 family.</text>
</comment>
<dbReference type="InterPro" id="IPR002938">
    <property type="entry name" value="FAD-bd"/>
</dbReference>
<sequence length="395" mass="43460">MPERDHYDLAVSGAGMVGAALALALAREHWRVAIAERRSASDCATHDPYERISLINAAASEFLADLGIDIARLGTPVLRMRVWDHQWPGSIQLDAEDEGLPRLGYMVENRALEQALHAALKDAGVAIHYATQWQAGPLQDHHRLLYDGHGEAIATTLLAIAEGRESRLRDRCAPAPIWREDYRQQAITATVWMERPHTGTAYQRFLPTGPLAVLPFSDDAGGQPRASIVWSARNSLARRLLALSDAEFLCRMQESFGAQLGRFTAVGKRGHYPLSALHLSRYRSERAVVLGDSAHGVHPLAGLGVNLGFRDVAALRQILVEAQRQRRDWGSAAVLAQYERQRRPDNLVTVLTCGALNRLFSNRSAALAGLRDIGLMGSNLIPPVKAFFIRQATGL</sequence>
<dbReference type="InterPro" id="IPR051205">
    <property type="entry name" value="UbiH/COQ6_monooxygenase"/>
</dbReference>
<dbReference type="SUPFAM" id="SSF51905">
    <property type="entry name" value="FAD/NAD(P)-binding domain"/>
    <property type="match status" value="1"/>
</dbReference>
<evidence type="ECO:0000313" key="9">
    <source>
        <dbReference type="EMBL" id="AIA55374.1"/>
    </source>
</evidence>
<dbReference type="FunFam" id="3.50.50.60:FF:000021">
    <property type="entry name" value="Ubiquinone biosynthesis monooxygenase COQ6"/>
    <property type="match status" value="1"/>
</dbReference>
<dbReference type="UniPathway" id="UPA00232"/>
<dbReference type="KEGG" id="acz:Acaty_c1509"/>
<dbReference type="GO" id="GO:0110142">
    <property type="term" value="C:ubiquinone biosynthesis complex"/>
    <property type="evidence" value="ECO:0007669"/>
    <property type="project" value="UniProtKB-ARBA"/>
</dbReference>
<reference evidence="9 10" key="1">
    <citation type="journal article" date="2009" name="J. Bacteriol.">
        <title>Draft genome sequence of the extremely acidophilic bacterium Acidithiobacillus caldus ATCC 51756 reveals metabolic versatility in the genus Acidithiobacillus.</title>
        <authorList>
            <person name="Valdes J."/>
            <person name="Quatrini R."/>
            <person name="Hallberg K."/>
            <person name="Dopson M."/>
            <person name="Valenzuela P.D."/>
            <person name="Holmes D.S."/>
        </authorList>
    </citation>
    <scope>NUCLEOTIDE SEQUENCE [LARGE SCALE GENOMIC DNA]</scope>
    <source>
        <strain evidence="10">ATCC 51756 / DSM 8584 / KU</strain>
    </source>
</reference>
<dbReference type="AlphaFoldDB" id="A0A059ZR73"/>
<comment type="cofactor">
    <cofactor evidence="1">
        <name>FAD</name>
        <dbReference type="ChEBI" id="CHEBI:57692"/>
    </cofactor>
</comment>
<dbReference type="RefSeq" id="WP_004872376.1">
    <property type="nucleotide sequence ID" value="NZ_CP005986.1"/>
</dbReference>
<evidence type="ECO:0000256" key="4">
    <source>
        <dbReference type="ARBA" id="ARBA00022630"/>
    </source>
</evidence>
<dbReference type="eggNOG" id="COG0654">
    <property type="taxonomic scope" value="Bacteria"/>
</dbReference>
<evidence type="ECO:0000256" key="2">
    <source>
        <dbReference type="ARBA" id="ARBA00004749"/>
    </source>
</evidence>
<dbReference type="Proteomes" id="UP000005522">
    <property type="component" value="Chromosome"/>
</dbReference>
<evidence type="ECO:0000256" key="3">
    <source>
        <dbReference type="ARBA" id="ARBA00005349"/>
    </source>
</evidence>
<feature type="domain" description="FAD-binding" evidence="8">
    <location>
        <begin position="8"/>
        <end position="344"/>
    </location>
</feature>
<dbReference type="GO" id="GO:0006744">
    <property type="term" value="P:ubiquinone biosynthetic process"/>
    <property type="evidence" value="ECO:0007669"/>
    <property type="project" value="UniProtKB-UniPathway"/>
</dbReference>
<dbReference type="InterPro" id="IPR036188">
    <property type="entry name" value="FAD/NAD-bd_sf"/>
</dbReference>
<evidence type="ECO:0000259" key="8">
    <source>
        <dbReference type="Pfam" id="PF01494"/>
    </source>
</evidence>
<keyword evidence="5" id="KW-0274">FAD</keyword>
<evidence type="ECO:0000313" key="10">
    <source>
        <dbReference type="Proteomes" id="UP000005522"/>
    </source>
</evidence>
<organism evidence="9 10">
    <name type="scientific">Acidithiobacillus caldus (strain ATCC 51756 / DSM 8584 / KU)</name>
    <dbReference type="NCBI Taxonomy" id="637389"/>
    <lineage>
        <taxon>Bacteria</taxon>
        <taxon>Pseudomonadati</taxon>
        <taxon>Pseudomonadota</taxon>
        <taxon>Acidithiobacillia</taxon>
        <taxon>Acidithiobacillales</taxon>
        <taxon>Acidithiobacillaceae</taxon>
        <taxon>Acidithiobacillus</taxon>
    </lineage>
</organism>
<protein>
    <submittedName>
        <fullName evidence="9">2-octaprenyl-3-methyl-6-methoxy-1,4-benzoquinol hydroxylase</fullName>
        <ecNumber evidence="9">1.14.13.-</ecNumber>
    </submittedName>
</protein>
<evidence type="ECO:0000256" key="7">
    <source>
        <dbReference type="ARBA" id="ARBA00023033"/>
    </source>
</evidence>
<dbReference type="HOGENOM" id="CLU_009665_8_1_6"/>
<dbReference type="Pfam" id="PF01494">
    <property type="entry name" value="FAD_binding_3"/>
    <property type="match status" value="1"/>
</dbReference>
<dbReference type="GO" id="GO:0016705">
    <property type="term" value="F:oxidoreductase activity, acting on paired donors, with incorporation or reduction of molecular oxygen"/>
    <property type="evidence" value="ECO:0007669"/>
    <property type="project" value="InterPro"/>
</dbReference>
<dbReference type="EMBL" id="CP005986">
    <property type="protein sequence ID" value="AIA55374.1"/>
    <property type="molecule type" value="Genomic_DNA"/>
</dbReference>
<dbReference type="GO" id="GO:0071949">
    <property type="term" value="F:FAD binding"/>
    <property type="evidence" value="ECO:0007669"/>
    <property type="project" value="InterPro"/>
</dbReference>
<accession>A0A059ZR73</accession>
<name>A0A059ZR73_ACICK</name>
<dbReference type="InterPro" id="IPR010971">
    <property type="entry name" value="UbiH/COQ6"/>
</dbReference>
<dbReference type="Gene3D" id="3.50.50.60">
    <property type="entry name" value="FAD/NAD(P)-binding domain"/>
    <property type="match status" value="2"/>
</dbReference>
<gene>
    <name evidence="9" type="ORF">Acaty_c1509</name>
</gene>
<dbReference type="PANTHER" id="PTHR43876">
    <property type="entry name" value="UBIQUINONE BIOSYNTHESIS MONOOXYGENASE COQ6, MITOCHONDRIAL"/>
    <property type="match status" value="1"/>
</dbReference>
<keyword evidence="6 9" id="KW-0560">Oxidoreductase</keyword>
<proteinExistence type="inferred from homology"/>
<evidence type="ECO:0000256" key="5">
    <source>
        <dbReference type="ARBA" id="ARBA00022827"/>
    </source>
</evidence>
<dbReference type="NCBIfam" id="TIGR01988">
    <property type="entry name" value="Ubi-OHases"/>
    <property type="match status" value="1"/>
</dbReference>
<evidence type="ECO:0000256" key="6">
    <source>
        <dbReference type="ARBA" id="ARBA00023002"/>
    </source>
</evidence>
<dbReference type="PANTHER" id="PTHR43876:SF7">
    <property type="entry name" value="UBIQUINONE BIOSYNTHESIS MONOOXYGENASE COQ6, MITOCHONDRIAL"/>
    <property type="match status" value="1"/>
</dbReference>
<evidence type="ECO:0000256" key="1">
    <source>
        <dbReference type="ARBA" id="ARBA00001974"/>
    </source>
</evidence>
<keyword evidence="7" id="KW-0503">Monooxygenase</keyword>
<dbReference type="GO" id="GO:0004497">
    <property type="term" value="F:monooxygenase activity"/>
    <property type="evidence" value="ECO:0007669"/>
    <property type="project" value="UniProtKB-KW"/>
</dbReference>
<keyword evidence="4" id="KW-0285">Flavoprotein</keyword>
<dbReference type="EC" id="1.14.13.-" evidence="9"/>
<dbReference type="PRINTS" id="PR00420">
    <property type="entry name" value="RNGMNOXGNASE"/>
</dbReference>